<reference evidence="1" key="1">
    <citation type="submission" date="2021-07" db="EMBL/GenBank/DDBJ databases">
        <authorList>
            <person name="Durling M."/>
        </authorList>
    </citation>
    <scope>NUCLEOTIDE SEQUENCE</scope>
</reference>
<dbReference type="EMBL" id="CAJVRM010000462">
    <property type="protein sequence ID" value="CAG8981237.1"/>
    <property type="molecule type" value="Genomic_DNA"/>
</dbReference>
<accession>A0A9N9LWX9</accession>
<comment type="caution">
    <text evidence="1">The sequence shown here is derived from an EMBL/GenBank/DDBJ whole genome shotgun (WGS) entry which is preliminary data.</text>
</comment>
<dbReference type="AlphaFoldDB" id="A0A9N9LWX9"/>
<protein>
    <submittedName>
        <fullName evidence="1">Uncharacterized protein</fullName>
    </submittedName>
</protein>
<dbReference type="Proteomes" id="UP000701801">
    <property type="component" value="Unassembled WGS sequence"/>
</dbReference>
<proteinExistence type="predicted"/>
<name>A0A9N9LWX9_9HELO</name>
<dbReference type="OrthoDB" id="3798384at2759"/>
<gene>
    <name evidence="1" type="ORF">HYALB_00003835</name>
</gene>
<evidence type="ECO:0000313" key="1">
    <source>
        <dbReference type="EMBL" id="CAG8981237.1"/>
    </source>
</evidence>
<sequence>MADLPRVFGHLVQSELSKAPCTNTHEDLHTAIDTLSGLTRACESVLSDIIERGDNPNLCQTTKAKRSDPHFLFRAHKRIGGGQPVFTPEINLEFDQRFRCTTSTDDLAQRLAVHLNKFNLERQLEEKIVTHFVSMSPQLEWAFHATGQRWQEKDPDEEVGLAIFYFKILQQDPNIAIFRVEDILDFLIAERKDYIITEELAEWARNCDEYISFGEIPTVGFVNWITWENLSSPSSILPSCFLDIYTLGNYRKWIKQDRNQQNLDPDTIRSRVFEFTKLLCGTQENLFYPLRELVLKPGLQFWGYTWNAEQIFGGEYGGSLYT</sequence>
<evidence type="ECO:0000313" key="2">
    <source>
        <dbReference type="Proteomes" id="UP000701801"/>
    </source>
</evidence>
<keyword evidence="2" id="KW-1185">Reference proteome</keyword>
<organism evidence="1 2">
    <name type="scientific">Hymenoscyphus albidus</name>
    <dbReference type="NCBI Taxonomy" id="595503"/>
    <lineage>
        <taxon>Eukaryota</taxon>
        <taxon>Fungi</taxon>
        <taxon>Dikarya</taxon>
        <taxon>Ascomycota</taxon>
        <taxon>Pezizomycotina</taxon>
        <taxon>Leotiomycetes</taxon>
        <taxon>Helotiales</taxon>
        <taxon>Helotiaceae</taxon>
        <taxon>Hymenoscyphus</taxon>
    </lineage>
</organism>